<feature type="compositionally biased region" description="Low complexity" evidence="2">
    <location>
        <begin position="49"/>
        <end position="62"/>
    </location>
</feature>
<keyword evidence="4" id="KW-1185">Reference proteome</keyword>
<dbReference type="HOGENOM" id="CLU_1661915_0_0_1"/>
<dbReference type="AlphaFoldDB" id="A0A0C9UPQ1"/>
<feature type="coiled-coil region" evidence="1">
    <location>
        <begin position="114"/>
        <end position="155"/>
    </location>
</feature>
<organism evidence="3 4">
    <name type="scientific">Sphaerobolus stellatus (strain SS14)</name>
    <dbReference type="NCBI Taxonomy" id="990650"/>
    <lineage>
        <taxon>Eukaryota</taxon>
        <taxon>Fungi</taxon>
        <taxon>Dikarya</taxon>
        <taxon>Basidiomycota</taxon>
        <taxon>Agaricomycotina</taxon>
        <taxon>Agaricomycetes</taxon>
        <taxon>Phallomycetidae</taxon>
        <taxon>Geastrales</taxon>
        <taxon>Sphaerobolaceae</taxon>
        <taxon>Sphaerobolus</taxon>
    </lineage>
</organism>
<evidence type="ECO:0000313" key="3">
    <source>
        <dbReference type="EMBL" id="KIJ44878.1"/>
    </source>
</evidence>
<dbReference type="EMBL" id="KN837114">
    <property type="protein sequence ID" value="KIJ44878.1"/>
    <property type="molecule type" value="Genomic_DNA"/>
</dbReference>
<reference evidence="3 4" key="1">
    <citation type="submission" date="2014-06" db="EMBL/GenBank/DDBJ databases">
        <title>Evolutionary Origins and Diversification of the Mycorrhizal Mutualists.</title>
        <authorList>
            <consortium name="DOE Joint Genome Institute"/>
            <consortium name="Mycorrhizal Genomics Consortium"/>
            <person name="Kohler A."/>
            <person name="Kuo A."/>
            <person name="Nagy L.G."/>
            <person name="Floudas D."/>
            <person name="Copeland A."/>
            <person name="Barry K.W."/>
            <person name="Cichocki N."/>
            <person name="Veneault-Fourrey C."/>
            <person name="LaButti K."/>
            <person name="Lindquist E.A."/>
            <person name="Lipzen A."/>
            <person name="Lundell T."/>
            <person name="Morin E."/>
            <person name="Murat C."/>
            <person name="Riley R."/>
            <person name="Ohm R."/>
            <person name="Sun H."/>
            <person name="Tunlid A."/>
            <person name="Henrissat B."/>
            <person name="Grigoriev I.V."/>
            <person name="Hibbett D.S."/>
            <person name="Martin F."/>
        </authorList>
    </citation>
    <scope>NUCLEOTIDE SEQUENCE [LARGE SCALE GENOMIC DNA]</scope>
    <source>
        <strain evidence="3 4">SS14</strain>
    </source>
</reference>
<keyword evidence="1" id="KW-0175">Coiled coil</keyword>
<evidence type="ECO:0000256" key="1">
    <source>
        <dbReference type="SAM" id="Coils"/>
    </source>
</evidence>
<proteinExistence type="predicted"/>
<name>A0A0C9UPQ1_SPHS4</name>
<gene>
    <name evidence="3" type="ORF">M422DRAFT_251502</name>
</gene>
<feature type="compositionally biased region" description="Pro residues" evidence="2">
    <location>
        <begin position="34"/>
        <end position="48"/>
    </location>
</feature>
<dbReference type="Proteomes" id="UP000054279">
    <property type="component" value="Unassembled WGS sequence"/>
</dbReference>
<feature type="region of interest" description="Disordered" evidence="2">
    <location>
        <begin position="22"/>
        <end position="69"/>
    </location>
</feature>
<protein>
    <submittedName>
        <fullName evidence="3">Uncharacterized protein</fullName>
    </submittedName>
</protein>
<accession>A0A0C9UPQ1</accession>
<evidence type="ECO:0000313" key="4">
    <source>
        <dbReference type="Proteomes" id="UP000054279"/>
    </source>
</evidence>
<sequence>MADRNQQVECASSVELPDMLEGNTLINVELTSPCPAPGQSSPPRPPPSVVSDNSSMISSPSIQTRSARAKRLEEIHHLKSLSSSSSSYRRSLASISSLPSNVKDTTEYDQRKMLLEMQQKIDTVAERAQQAEQQLAQALHENQELKAQMILQQQETQFC</sequence>
<evidence type="ECO:0000256" key="2">
    <source>
        <dbReference type="SAM" id="MobiDB-lite"/>
    </source>
</evidence>